<dbReference type="PANTHER" id="PTHR44942">
    <property type="entry name" value="METHYLTRANSF_11 DOMAIN-CONTAINING PROTEIN"/>
    <property type="match status" value="1"/>
</dbReference>
<reference evidence="4 5" key="1">
    <citation type="journal article" date="2021" name="ACS Chem. Biol.">
        <title>Genomic-Led Discovery of a Novel Glycopeptide Antibiotic by Nonomuraea coxensis DSM 45129.</title>
        <authorList>
            <person name="Yushchuk O."/>
            <person name="Vior N.M."/>
            <person name="Andreo-Vidal A."/>
            <person name="Berini F."/>
            <person name="Ruckert C."/>
            <person name="Busche T."/>
            <person name="Binda E."/>
            <person name="Kalinowski J."/>
            <person name="Truman A.W."/>
            <person name="Marinelli F."/>
        </authorList>
    </citation>
    <scope>NUCLEOTIDE SEQUENCE [LARGE SCALE GENOMIC DNA]</scope>
    <source>
        <strain evidence="4 5">DSM 45129</strain>
    </source>
</reference>
<evidence type="ECO:0000256" key="1">
    <source>
        <dbReference type="ARBA" id="ARBA00022603"/>
    </source>
</evidence>
<evidence type="ECO:0000256" key="2">
    <source>
        <dbReference type="ARBA" id="ARBA00022679"/>
    </source>
</evidence>
<dbReference type="InterPro" id="IPR041698">
    <property type="entry name" value="Methyltransf_25"/>
</dbReference>
<dbReference type="GO" id="GO:0016740">
    <property type="term" value="F:transferase activity"/>
    <property type="evidence" value="ECO:0007669"/>
    <property type="project" value="UniProtKB-KW"/>
</dbReference>
<evidence type="ECO:0000259" key="3">
    <source>
        <dbReference type="Pfam" id="PF13649"/>
    </source>
</evidence>
<accession>A0ABX8TVY0</accession>
<protein>
    <submittedName>
        <fullName evidence="4">Mg-protoporphyrin IX methyl transferase</fullName>
    </submittedName>
</protein>
<dbReference type="Pfam" id="PF13649">
    <property type="entry name" value="Methyltransf_25"/>
    <property type="match status" value="1"/>
</dbReference>
<dbReference type="InterPro" id="IPR029063">
    <property type="entry name" value="SAM-dependent_MTases_sf"/>
</dbReference>
<dbReference type="SUPFAM" id="SSF53335">
    <property type="entry name" value="S-adenosyl-L-methionine-dependent methyltransferases"/>
    <property type="match status" value="1"/>
</dbReference>
<feature type="domain" description="Methyltransferase" evidence="3">
    <location>
        <begin position="64"/>
        <end position="154"/>
    </location>
</feature>
<evidence type="ECO:0000313" key="4">
    <source>
        <dbReference type="EMBL" id="QYC39543.1"/>
    </source>
</evidence>
<organism evidence="4 5">
    <name type="scientific">Nonomuraea coxensis DSM 45129</name>
    <dbReference type="NCBI Taxonomy" id="1122611"/>
    <lineage>
        <taxon>Bacteria</taxon>
        <taxon>Bacillati</taxon>
        <taxon>Actinomycetota</taxon>
        <taxon>Actinomycetes</taxon>
        <taxon>Streptosporangiales</taxon>
        <taxon>Streptosporangiaceae</taxon>
        <taxon>Nonomuraea</taxon>
    </lineage>
</organism>
<dbReference type="PANTHER" id="PTHR44942:SF4">
    <property type="entry name" value="METHYLTRANSFERASE TYPE 11 DOMAIN-CONTAINING PROTEIN"/>
    <property type="match status" value="1"/>
</dbReference>
<dbReference type="InterPro" id="IPR051052">
    <property type="entry name" value="Diverse_substrate_MTase"/>
</dbReference>
<proteinExistence type="predicted"/>
<dbReference type="Gene3D" id="3.40.50.150">
    <property type="entry name" value="Vaccinia Virus protein VP39"/>
    <property type="match status" value="1"/>
</dbReference>
<sequence length="281" mass="30960">MRRLDGDHRRARAARIGRVPPDARLRATFDVAAETYQDARPDYPGELYADLLAITGLRPPARLLEVGCGPGKATVPLARRGFTVTAVELGPALAEEARRRLTGYAGASVVTSAFEEWEPPAGVRFDLVYAATAWKWVDPAVRYDKAAGLLAPGGHLAVWNADHALPVGFDPFFAEIQKVYEEIGEGHPGPWPPPEDRADPTAAEFAASGRFTVVAARRYLWALRYTADAYLALLDTFSGHIAMEPDKRAHLYREIRRLLAARPDGRLTRHWSAVLTVGRRS</sequence>
<dbReference type="CDD" id="cd02440">
    <property type="entry name" value="AdoMet_MTases"/>
    <property type="match status" value="1"/>
</dbReference>
<keyword evidence="1" id="KW-0489">Methyltransferase</keyword>
<keyword evidence="5" id="KW-1185">Reference proteome</keyword>
<dbReference type="EMBL" id="CP068985">
    <property type="protein sequence ID" value="QYC39543.1"/>
    <property type="molecule type" value="Genomic_DNA"/>
</dbReference>
<dbReference type="Proteomes" id="UP000824681">
    <property type="component" value="Chromosome"/>
</dbReference>
<evidence type="ECO:0000313" key="5">
    <source>
        <dbReference type="Proteomes" id="UP000824681"/>
    </source>
</evidence>
<name>A0ABX8TVY0_9ACTN</name>
<keyword evidence="2 4" id="KW-0808">Transferase</keyword>
<gene>
    <name evidence="4" type="ORF">Nocox_09615</name>
</gene>